<evidence type="ECO:0000256" key="1">
    <source>
        <dbReference type="ARBA" id="ARBA00022741"/>
    </source>
</evidence>
<keyword evidence="6" id="KW-0597">Phosphoprotein</keyword>
<dbReference type="InterPro" id="IPR027417">
    <property type="entry name" value="P-loop_NTPase"/>
</dbReference>
<evidence type="ECO:0000259" key="7">
    <source>
        <dbReference type="PROSITE" id="PS50045"/>
    </source>
</evidence>
<name>A0ABS5H3A9_9BURK</name>
<dbReference type="SUPFAM" id="SSF46689">
    <property type="entry name" value="Homeodomain-like"/>
    <property type="match status" value="1"/>
</dbReference>
<dbReference type="InterPro" id="IPR001789">
    <property type="entry name" value="Sig_transdc_resp-reg_receiver"/>
</dbReference>
<dbReference type="InterPro" id="IPR011006">
    <property type="entry name" value="CheY-like_superfamily"/>
</dbReference>
<gene>
    <name evidence="9" type="ORF">KDM87_11285</name>
</gene>
<dbReference type="PROSITE" id="PS50045">
    <property type="entry name" value="SIGMA54_INTERACT_4"/>
    <property type="match status" value="1"/>
</dbReference>
<sequence>MSNIGGNTCPRILVVDDEAHLRELLEITLIKMGLDVDSAENLDIARTLLAKNCYSLVLTDMRLPDGSGMELVEEVNLHYKNTPIAVITAFGSTDNAVIALKAGAFDYVSKPVALDHLRKLVRSALEINLVNAEPEVASDVCAMTPTSFLIGSSSGMQEVRAQISCLARSMAPVIITGESGSGKELAAREIHTSSSRAGKPFIAVNCGAIPETLMEAEFFGYRKGAFTGAADDREGFFQAANGGTLMLDEVADLPLAMQVKLLRAIQERRIRKVGATLEEAVDVRIISATHQNLSTCVDEGRFRQDLYYRLNVIELHLPPLRERLDDIADLSAAILRKLAGGDVTLSPAALQALRAYDFPGNVRELENILERALAFANDGCIQLVDLALRNNKKTPMEQHVDDVVQSEQLVTETISPKDEDVFSPPKLPCSLPEYLENIERELIMRALEQTRHNRTQAAELLGVSFRQLRYQIQKLKIQD</sequence>
<dbReference type="PANTHER" id="PTHR32071:SF100">
    <property type="entry name" value="RESPONSE REGULATOR PROTEIN PILR"/>
    <property type="match status" value="1"/>
</dbReference>
<keyword evidence="5" id="KW-0804">Transcription</keyword>
<evidence type="ECO:0000256" key="5">
    <source>
        <dbReference type="ARBA" id="ARBA00023163"/>
    </source>
</evidence>
<dbReference type="InterPro" id="IPR025943">
    <property type="entry name" value="Sigma_54_int_dom_ATP-bd_2"/>
</dbReference>
<dbReference type="Gene3D" id="3.40.50.2300">
    <property type="match status" value="1"/>
</dbReference>
<dbReference type="PROSITE" id="PS50110">
    <property type="entry name" value="RESPONSE_REGULATORY"/>
    <property type="match status" value="1"/>
</dbReference>
<dbReference type="InterPro" id="IPR002078">
    <property type="entry name" value="Sigma_54_int"/>
</dbReference>
<evidence type="ECO:0000256" key="6">
    <source>
        <dbReference type="PROSITE-ProRule" id="PRU00169"/>
    </source>
</evidence>
<dbReference type="InterPro" id="IPR009057">
    <property type="entry name" value="Homeodomain-like_sf"/>
</dbReference>
<dbReference type="SMART" id="SM00448">
    <property type="entry name" value="REC"/>
    <property type="match status" value="1"/>
</dbReference>
<dbReference type="InterPro" id="IPR025944">
    <property type="entry name" value="Sigma_54_int_dom_CS"/>
</dbReference>
<evidence type="ECO:0000313" key="9">
    <source>
        <dbReference type="EMBL" id="MBR7793183.1"/>
    </source>
</evidence>
<dbReference type="PROSITE" id="PS00688">
    <property type="entry name" value="SIGMA54_INTERACT_3"/>
    <property type="match status" value="1"/>
</dbReference>
<dbReference type="InterPro" id="IPR058031">
    <property type="entry name" value="AAA_lid_NorR"/>
</dbReference>
<comment type="caution">
    <text evidence="9">The sequence shown here is derived from an EMBL/GenBank/DDBJ whole genome shotgun (WGS) entry which is preliminary data.</text>
</comment>
<dbReference type="PRINTS" id="PR01590">
    <property type="entry name" value="HTHFIS"/>
</dbReference>
<dbReference type="SMART" id="SM00382">
    <property type="entry name" value="AAA"/>
    <property type="match status" value="1"/>
</dbReference>
<keyword evidence="2" id="KW-0067">ATP-binding</keyword>
<dbReference type="RefSeq" id="WP_212679150.1">
    <property type="nucleotide sequence ID" value="NZ_JAGSPK010000003.1"/>
</dbReference>
<dbReference type="Gene3D" id="3.40.50.300">
    <property type="entry name" value="P-loop containing nucleotide triphosphate hydrolases"/>
    <property type="match status" value="1"/>
</dbReference>
<protein>
    <submittedName>
        <fullName evidence="9">Sigma-54-dependent Fis family transcriptional regulator</fullName>
    </submittedName>
</protein>
<dbReference type="Pfam" id="PF00158">
    <property type="entry name" value="Sigma54_activat"/>
    <property type="match status" value="1"/>
</dbReference>
<dbReference type="InterPro" id="IPR003593">
    <property type="entry name" value="AAA+_ATPase"/>
</dbReference>
<dbReference type="Proteomes" id="UP000682982">
    <property type="component" value="Unassembled WGS sequence"/>
</dbReference>
<dbReference type="EMBL" id="JAGSPK010000003">
    <property type="protein sequence ID" value="MBR7793183.1"/>
    <property type="molecule type" value="Genomic_DNA"/>
</dbReference>
<keyword evidence="10" id="KW-1185">Reference proteome</keyword>
<dbReference type="PROSITE" id="PS00676">
    <property type="entry name" value="SIGMA54_INTERACT_2"/>
    <property type="match status" value="1"/>
</dbReference>
<keyword evidence="1" id="KW-0547">Nucleotide-binding</keyword>
<keyword evidence="4" id="KW-0238">DNA-binding</keyword>
<feature type="modified residue" description="4-aspartylphosphate" evidence="6">
    <location>
        <position position="60"/>
    </location>
</feature>
<dbReference type="Pfam" id="PF00072">
    <property type="entry name" value="Response_reg"/>
    <property type="match status" value="1"/>
</dbReference>
<dbReference type="CDD" id="cd00009">
    <property type="entry name" value="AAA"/>
    <property type="match status" value="1"/>
</dbReference>
<accession>A0ABS5H3A9</accession>
<proteinExistence type="predicted"/>
<keyword evidence="3" id="KW-0805">Transcription regulation</keyword>
<dbReference type="Pfam" id="PF02954">
    <property type="entry name" value="HTH_8"/>
    <property type="match status" value="1"/>
</dbReference>
<evidence type="ECO:0000256" key="3">
    <source>
        <dbReference type="ARBA" id="ARBA00023015"/>
    </source>
</evidence>
<dbReference type="Pfam" id="PF25601">
    <property type="entry name" value="AAA_lid_14"/>
    <property type="match status" value="1"/>
</dbReference>
<dbReference type="PANTHER" id="PTHR32071">
    <property type="entry name" value="TRANSCRIPTIONAL REGULATORY PROTEIN"/>
    <property type="match status" value="1"/>
</dbReference>
<dbReference type="InterPro" id="IPR002197">
    <property type="entry name" value="HTH_Fis"/>
</dbReference>
<dbReference type="Gene3D" id="1.10.8.60">
    <property type="match status" value="1"/>
</dbReference>
<evidence type="ECO:0000256" key="4">
    <source>
        <dbReference type="ARBA" id="ARBA00023125"/>
    </source>
</evidence>
<dbReference type="Gene3D" id="1.10.10.60">
    <property type="entry name" value="Homeodomain-like"/>
    <property type="match status" value="1"/>
</dbReference>
<feature type="domain" description="Response regulatory" evidence="8">
    <location>
        <begin position="11"/>
        <end position="125"/>
    </location>
</feature>
<dbReference type="SUPFAM" id="SSF52172">
    <property type="entry name" value="CheY-like"/>
    <property type="match status" value="1"/>
</dbReference>
<evidence type="ECO:0000256" key="2">
    <source>
        <dbReference type="ARBA" id="ARBA00022840"/>
    </source>
</evidence>
<organism evidence="9 10">
    <name type="scientific">Undibacterium rivi</name>
    <dbReference type="NCBI Taxonomy" id="2828729"/>
    <lineage>
        <taxon>Bacteria</taxon>
        <taxon>Pseudomonadati</taxon>
        <taxon>Pseudomonadota</taxon>
        <taxon>Betaproteobacteria</taxon>
        <taxon>Burkholderiales</taxon>
        <taxon>Oxalobacteraceae</taxon>
        <taxon>Undibacterium</taxon>
    </lineage>
</organism>
<evidence type="ECO:0000313" key="10">
    <source>
        <dbReference type="Proteomes" id="UP000682982"/>
    </source>
</evidence>
<dbReference type="SUPFAM" id="SSF52540">
    <property type="entry name" value="P-loop containing nucleoside triphosphate hydrolases"/>
    <property type="match status" value="1"/>
</dbReference>
<evidence type="ECO:0000259" key="8">
    <source>
        <dbReference type="PROSITE" id="PS50110"/>
    </source>
</evidence>
<reference evidence="9 10" key="1">
    <citation type="submission" date="2021-04" db="EMBL/GenBank/DDBJ databases">
        <title>novel species isolated from subtropical streams in China.</title>
        <authorList>
            <person name="Lu H."/>
        </authorList>
    </citation>
    <scope>NUCLEOTIDE SEQUENCE [LARGE SCALE GENOMIC DNA]</scope>
    <source>
        <strain evidence="9 10">FT147W</strain>
    </source>
</reference>
<feature type="domain" description="Sigma-54 factor interaction" evidence="7">
    <location>
        <begin position="149"/>
        <end position="374"/>
    </location>
</feature>